<dbReference type="InterPro" id="IPR045006">
    <property type="entry name" value="CHLI-like"/>
</dbReference>
<name>A0A3D8IXB0_9HELI</name>
<protein>
    <submittedName>
        <fullName evidence="3">ATP-binding protein</fullName>
    </submittedName>
</protein>
<keyword evidence="4" id="KW-1185">Reference proteome</keyword>
<keyword evidence="3" id="KW-0067">ATP-binding</keyword>
<dbReference type="InterPro" id="IPR014721">
    <property type="entry name" value="Ribsml_uS5_D2-typ_fold_subgr"/>
</dbReference>
<dbReference type="InterPro" id="IPR027417">
    <property type="entry name" value="P-loop_NTPase"/>
</dbReference>
<dbReference type="Pfam" id="PF01078">
    <property type="entry name" value="Mg_chelatase"/>
    <property type="match status" value="1"/>
</dbReference>
<reference evidence="3 4" key="1">
    <citation type="submission" date="2018-04" db="EMBL/GenBank/DDBJ databases">
        <title>Novel Campyloabacter and Helicobacter Species and Strains.</title>
        <authorList>
            <person name="Mannion A.J."/>
            <person name="Shen Z."/>
            <person name="Fox J.G."/>
        </authorList>
    </citation>
    <scope>NUCLEOTIDE SEQUENCE [LARGE SCALE GENOMIC DNA]</scope>
    <source>
        <strain evidence="3 4">ATCC 700242</strain>
    </source>
</reference>
<proteinExistence type="predicted"/>
<dbReference type="PANTHER" id="PTHR32039:SF7">
    <property type="entry name" value="COMPETENCE PROTEIN COMM"/>
    <property type="match status" value="1"/>
</dbReference>
<dbReference type="NCBIfam" id="TIGR00368">
    <property type="entry name" value="YifB family Mg chelatase-like AAA ATPase"/>
    <property type="match status" value="1"/>
</dbReference>
<dbReference type="InterPro" id="IPR004482">
    <property type="entry name" value="Mg_chelat-rel"/>
</dbReference>
<dbReference type="InterPro" id="IPR020568">
    <property type="entry name" value="Ribosomal_Su5_D2-typ_SF"/>
</dbReference>
<comment type="caution">
    <text evidence="3">The sequence shown here is derived from an EMBL/GenBank/DDBJ whole genome shotgun (WGS) entry which is preliminary data.</text>
</comment>
<dbReference type="SUPFAM" id="SSF54211">
    <property type="entry name" value="Ribosomal protein S5 domain 2-like"/>
    <property type="match status" value="1"/>
</dbReference>
<dbReference type="InterPro" id="IPR000523">
    <property type="entry name" value="Mg_chelatse_chII-like_cat_dom"/>
</dbReference>
<dbReference type="Pfam" id="PF13541">
    <property type="entry name" value="ChlI"/>
    <property type="match status" value="1"/>
</dbReference>
<dbReference type="GO" id="GO:0005524">
    <property type="term" value="F:ATP binding"/>
    <property type="evidence" value="ECO:0007669"/>
    <property type="project" value="UniProtKB-KW"/>
</dbReference>
<keyword evidence="3" id="KW-0547">Nucleotide-binding</keyword>
<evidence type="ECO:0000313" key="3">
    <source>
        <dbReference type="EMBL" id="RDU69919.1"/>
    </source>
</evidence>
<dbReference type="Proteomes" id="UP000257067">
    <property type="component" value="Unassembled WGS sequence"/>
</dbReference>
<dbReference type="RefSeq" id="WP_104723622.1">
    <property type="nucleotide sequence ID" value="NZ_FZNE01000002.1"/>
</dbReference>
<gene>
    <name evidence="3" type="ORF">CQA62_00455</name>
</gene>
<feature type="domain" description="Mg chelatase-related protein C-terminal" evidence="2">
    <location>
        <begin position="407"/>
        <end position="499"/>
    </location>
</feature>
<dbReference type="AlphaFoldDB" id="A0A3D8IXB0"/>
<dbReference type="Gene3D" id="3.40.50.300">
    <property type="entry name" value="P-loop containing nucleotide triphosphate hydrolases"/>
    <property type="match status" value="1"/>
</dbReference>
<evidence type="ECO:0000259" key="1">
    <source>
        <dbReference type="Pfam" id="PF01078"/>
    </source>
</evidence>
<dbReference type="Pfam" id="PF13335">
    <property type="entry name" value="Mg_chelatase_C"/>
    <property type="match status" value="1"/>
</dbReference>
<feature type="domain" description="Magnesium chelatase ChlI-like catalytic" evidence="1">
    <location>
        <begin position="199"/>
        <end position="402"/>
    </location>
</feature>
<sequence length="501" mass="56480">MINTIFCATRYRNGAKIVAVEGGFHRGLPSFNISGLANHSIQEAKHRVQSALQSAQIPLPPMRFILNLSPADLPKSGSHFDLPIALLGALQKERLEEEWFAFGELGLDGVLKYQEEIFPLLLEIALQKRNAKVILPKGGEKICSPIPHLSLYFVSTLQEALELLKSNPLPPSFAKRALEFQSIEVLGERYYYTQDFTYDFSDVLGQEVAKRVALISACGMHNFILEGSPGCGKSMIAKRMRGILPPMSLEEMIECVKLQALGNQSTNYSPLRPFRSPHQSASKSSILGSATNIEAKIGEIALAHYGILFFDELPHFKKDILESLREPLENNALVISRVHSKIEYETSFLFIGAQNPCPCGNLLSVSKECRCQDKEINAYRNRLSEPFWDRIDLFTQMSEKKEGKAGMSSKQMQERVFEVFAIQKRRGQKNLNGKLSEKEVALYCILEPECFELIERMQEKFGLSFRGIQKVKKVARTIADLEGSEKIKKTHLIEAFGYRKI</sequence>
<dbReference type="PANTHER" id="PTHR32039">
    <property type="entry name" value="MAGNESIUM-CHELATASE SUBUNIT CHLI"/>
    <property type="match status" value="1"/>
</dbReference>
<accession>A0A3D8IXB0</accession>
<organism evidence="3 4">
    <name type="scientific">Helicobacter cholecystus</name>
    <dbReference type="NCBI Taxonomy" id="45498"/>
    <lineage>
        <taxon>Bacteria</taxon>
        <taxon>Pseudomonadati</taxon>
        <taxon>Campylobacterota</taxon>
        <taxon>Epsilonproteobacteria</taxon>
        <taxon>Campylobacterales</taxon>
        <taxon>Helicobacteraceae</taxon>
        <taxon>Helicobacter</taxon>
    </lineage>
</organism>
<evidence type="ECO:0000259" key="2">
    <source>
        <dbReference type="Pfam" id="PF13335"/>
    </source>
</evidence>
<evidence type="ECO:0000313" key="4">
    <source>
        <dbReference type="Proteomes" id="UP000257067"/>
    </source>
</evidence>
<dbReference type="OrthoDB" id="9813147at2"/>
<dbReference type="EMBL" id="NXLU01000001">
    <property type="protein sequence ID" value="RDU69919.1"/>
    <property type="molecule type" value="Genomic_DNA"/>
</dbReference>
<dbReference type="SUPFAM" id="SSF52540">
    <property type="entry name" value="P-loop containing nucleoside triphosphate hydrolases"/>
    <property type="match status" value="1"/>
</dbReference>
<dbReference type="Gene3D" id="3.30.230.10">
    <property type="match status" value="1"/>
</dbReference>
<dbReference type="InterPro" id="IPR025158">
    <property type="entry name" value="Mg_chelat-rel_C"/>
</dbReference>